<dbReference type="EMBL" id="LYOS01000002">
    <property type="protein sequence ID" value="OFV67935.1"/>
    <property type="molecule type" value="Genomic_DNA"/>
</dbReference>
<evidence type="ECO:0000313" key="2">
    <source>
        <dbReference type="Proteomes" id="UP000186940"/>
    </source>
</evidence>
<dbReference type="Proteomes" id="UP000186940">
    <property type="component" value="Unassembled WGS sequence"/>
</dbReference>
<accession>A0A1F2PA61</accession>
<comment type="caution">
    <text evidence="1">The sequence shown here is derived from an EMBL/GenBank/DDBJ whole genome shotgun (WGS) entry which is preliminary data.</text>
</comment>
<name>A0A1F2PA61_9EURY</name>
<organism evidence="1 2">
    <name type="scientific">Candidatus Syntropharchaeum caldarium</name>
    <dbReference type="NCBI Taxonomy" id="1838285"/>
    <lineage>
        <taxon>Archaea</taxon>
        <taxon>Methanobacteriati</taxon>
        <taxon>Methanobacteriota</taxon>
        <taxon>Stenosarchaea group</taxon>
        <taxon>Methanomicrobia</taxon>
        <taxon>Methanosarcinales</taxon>
        <taxon>ANME-2 cluster</taxon>
        <taxon>Candidatus Syntropharchaeum</taxon>
    </lineage>
</organism>
<protein>
    <submittedName>
        <fullName evidence="1">Uncharacterized protein</fullName>
    </submittedName>
</protein>
<evidence type="ECO:0000313" key="1">
    <source>
        <dbReference type="EMBL" id="OFV67935.1"/>
    </source>
</evidence>
<dbReference type="AlphaFoldDB" id="A0A1F2PA61"/>
<gene>
    <name evidence="1" type="ORF">SCAL_000575</name>
</gene>
<sequence length="374" mass="43170">MIKNNWLEKILKECGEQKQKELHELRGEPPKFTFRIESGKESFGFRIDLSELIDKFYTPIKLLERAQSGISNLLTALNLNFEMNYVVKGLSGEYIVPFYLKDEERQVIFTPALFPCILEAFGFPSPQSYNAFLPFLTLEFFKYIDIMNAQEKPTIMAFYGITNFTEVANVNFLEFFEATLKDKGITPSKGDIQKSMKNEGIYGIDIKNMFESYGIPRIDIKLKDALRMSILSPDISENKRELVGYCVELDLPRFLNPTILDYSLYATHKYGEIKPETLGDFITKGKSLGHTPSSSKRLPDITPKKAEKDPFDLMEYLKQEEMVVEARGKYTLTPEGLRLTEMEVYGKPPESTLRKVWNIIMNAKRLIPFLKFIQ</sequence>
<dbReference type="STRING" id="1838285.SCAL_000575"/>
<reference evidence="1" key="1">
    <citation type="submission" date="2016-05" db="EMBL/GenBank/DDBJ databases">
        <title>Microbial consortia oxidize butane by reversing methanogenesis.</title>
        <authorList>
            <person name="Laso-Perez R."/>
            <person name="Richter M."/>
            <person name="Wegener G."/>
            <person name="Musat F."/>
        </authorList>
    </citation>
    <scope>NUCLEOTIDE SEQUENCE [LARGE SCALE GENOMIC DNA]</scope>
    <source>
        <strain evidence="1">BOX2</strain>
    </source>
</reference>
<keyword evidence="2" id="KW-1185">Reference proteome</keyword>
<proteinExistence type="predicted"/>